<organism evidence="2 3">
    <name type="scientific">Aspergillus steynii IBT 23096</name>
    <dbReference type="NCBI Taxonomy" id="1392250"/>
    <lineage>
        <taxon>Eukaryota</taxon>
        <taxon>Fungi</taxon>
        <taxon>Dikarya</taxon>
        <taxon>Ascomycota</taxon>
        <taxon>Pezizomycotina</taxon>
        <taxon>Eurotiomycetes</taxon>
        <taxon>Eurotiomycetidae</taxon>
        <taxon>Eurotiales</taxon>
        <taxon>Aspergillaceae</taxon>
        <taxon>Aspergillus</taxon>
        <taxon>Aspergillus subgen. Circumdati</taxon>
    </lineage>
</organism>
<dbReference type="Proteomes" id="UP000234275">
    <property type="component" value="Unassembled WGS sequence"/>
</dbReference>
<evidence type="ECO:0000313" key="2">
    <source>
        <dbReference type="EMBL" id="PLB44779.1"/>
    </source>
</evidence>
<dbReference type="EMBL" id="MSFO01000008">
    <property type="protein sequence ID" value="PLB44779.1"/>
    <property type="molecule type" value="Genomic_DNA"/>
</dbReference>
<name>A0A2I2FVW1_9EURO</name>
<evidence type="ECO:0000256" key="1">
    <source>
        <dbReference type="SAM" id="Phobius"/>
    </source>
</evidence>
<keyword evidence="3" id="KW-1185">Reference proteome</keyword>
<feature type="transmembrane region" description="Helical" evidence="1">
    <location>
        <begin position="36"/>
        <end position="53"/>
    </location>
</feature>
<accession>A0A2I2FVW1</accession>
<dbReference type="GeneID" id="36561358"/>
<reference evidence="2 3" key="1">
    <citation type="submission" date="2016-12" db="EMBL/GenBank/DDBJ databases">
        <title>The genomes of Aspergillus section Nigri reveals drivers in fungal speciation.</title>
        <authorList>
            <consortium name="DOE Joint Genome Institute"/>
            <person name="Vesth T.C."/>
            <person name="Nybo J."/>
            <person name="Theobald S."/>
            <person name="Brandl J."/>
            <person name="Frisvad J.C."/>
            <person name="Nielsen K.F."/>
            <person name="Lyhne E.K."/>
            <person name="Kogle M.E."/>
            <person name="Kuo A."/>
            <person name="Riley R."/>
            <person name="Clum A."/>
            <person name="Nolan M."/>
            <person name="Lipzen A."/>
            <person name="Salamov A."/>
            <person name="Henrissat B."/>
            <person name="Wiebenga A."/>
            <person name="De Vries R.P."/>
            <person name="Grigoriev I.V."/>
            <person name="Mortensen U.H."/>
            <person name="Andersen M.R."/>
            <person name="Baker S.E."/>
        </authorList>
    </citation>
    <scope>NUCLEOTIDE SEQUENCE [LARGE SCALE GENOMIC DNA]</scope>
    <source>
        <strain evidence="2 3">IBT 23096</strain>
    </source>
</reference>
<proteinExistence type="predicted"/>
<dbReference type="AlphaFoldDB" id="A0A2I2FVW1"/>
<keyword evidence="1" id="KW-0472">Membrane</keyword>
<gene>
    <name evidence="2" type="ORF">P170DRAFT_479327</name>
</gene>
<keyword evidence="1" id="KW-1133">Transmembrane helix</keyword>
<protein>
    <submittedName>
        <fullName evidence="2">Uncharacterized protein</fullName>
    </submittedName>
</protein>
<sequence>MAEPSMPALPLPAPSAAPSPTYTRHDALMLNFLNPVYWVFLALVLYTIGLSIYRHHARQSLLPITYKAASPEELISHGGKKRAPSQGLFKALGAIIVRAASAIWWCLRACVGRSLRYIKMGRVRTRPREVADLTAEELYNSGQAWAEE</sequence>
<dbReference type="RefSeq" id="XP_024700081.1">
    <property type="nucleotide sequence ID" value="XM_024853660.1"/>
</dbReference>
<dbReference type="VEuPathDB" id="FungiDB:P170DRAFT_479327"/>
<keyword evidence="1" id="KW-0812">Transmembrane</keyword>
<evidence type="ECO:0000313" key="3">
    <source>
        <dbReference type="Proteomes" id="UP000234275"/>
    </source>
</evidence>
<comment type="caution">
    <text evidence="2">The sequence shown here is derived from an EMBL/GenBank/DDBJ whole genome shotgun (WGS) entry which is preliminary data.</text>
</comment>